<dbReference type="SUPFAM" id="SSF46626">
    <property type="entry name" value="Cytochrome c"/>
    <property type="match status" value="1"/>
</dbReference>
<evidence type="ECO:0000256" key="5">
    <source>
        <dbReference type="ARBA" id="ARBA00023004"/>
    </source>
</evidence>
<dbReference type="PRINTS" id="PR00606">
    <property type="entry name" value="CYTCHROMECID"/>
</dbReference>
<feature type="domain" description="Cytochrome c" evidence="9">
    <location>
        <begin position="550"/>
        <end position="640"/>
    </location>
</feature>
<dbReference type="eggNOG" id="COG4654">
    <property type="taxonomic scope" value="Bacteria"/>
</dbReference>
<feature type="binding site" description="covalent" evidence="6">
    <location>
        <position position="575"/>
    </location>
    <ligand>
        <name>heme c</name>
        <dbReference type="ChEBI" id="CHEBI:61717"/>
    </ligand>
</feature>
<dbReference type="InterPro" id="IPR036909">
    <property type="entry name" value="Cyt_c-like_dom_sf"/>
</dbReference>
<dbReference type="eggNOG" id="COG2133">
    <property type="taxonomic scope" value="Bacteria"/>
</dbReference>
<dbReference type="KEGG" id="lby:Lbys_2490"/>
<dbReference type="OrthoDB" id="9814063at2"/>
<dbReference type="EMBL" id="CP002305">
    <property type="protein sequence ID" value="ADQ18154.1"/>
    <property type="molecule type" value="Genomic_DNA"/>
</dbReference>
<evidence type="ECO:0000256" key="3">
    <source>
        <dbReference type="ARBA" id="ARBA00022723"/>
    </source>
</evidence>
<name>E4RYB8_LEAB4</name>
<keyword evidence="5 6" id="KW-0408">Iron</keyword>
<evidence type="ECO:0000256" key="1">
    <source>
        <dbReference type="ARBA" id="ARBA00022448"/>
    </source>
</evidence>
<feature type="binding site" description="covalent" evidence="6">
    <location>
        <position position="618"/>
    </location>
    <ligand>
        <name>heme c</name>
        <dbReference type="ChEBI" id="CHEBI:61717"/>
    </ligand>
</feature>
<dbReference type="GO" id="GO:0009055">
    <property type="term" value="F:electron transfer activity"/>
    <property type="evidence" value="ECO:0007669"/>
    <property type="project" value="InterPro"/>
</dbReference>
<dbReference type="InterPro" id="IPR009056">
    <property type="entry name" value="Cyt_c-like_dom"/>
</dbReference>
<dbReference type="HOGENOM" id="CLU_025668_0_0_10"/>
<feature type="region of interest" description="Disordered" evidence="7">
    <location>
        <begin position="526"/>
        <end position="550"/>
    </location>
</feature>
<gene>
    <name evidence="10" type="ordered locus">Lbys_2490</name>
</gene>
<evidence type="ECO:0000256" key="8">
    <source>
        <dbReference type="SAM" id="SignalP"/>
    </source>
</evidence>
<dbReference type="Gene3D" id="1.10.760.10">
    <property type="entry name" value="Cytochrome c-like domain"/>
    <property type="match status" value="1"/>
</dbReference>
<dbReference type="PROSITE" id="PS51007">
    <property type="entry name" value="CYTC"/>
    <property type="match status" value="1"/>
</dbReference>
<feature type="compositionally biased region" description="Low complexity" evidence="7">
    <location>
        <begin position="526"/>
        <end position="542"/>
    </location>
</feature>
<dbReference type="GO" id="GO:0005506">
    <property type="term" value="F:iron ion binding"/>
    <property type="evidence" value="ECO:0007669"/>
    <property type="project" value="InterPro"/>
</dbReference>
<dbReference type="Gene3D" id="2.120.10.30">
    <property type="entry name" value="TolB, C-terminal domain"/>
    <property type="match status" value="1"/>
</dbReference>
<feature type="signal peptide" evidence="8">
    <location>
        <begin position="1"/>
        <end position="18"/>
    </location>
</feature>
<keyword evidence="8" id="KW-0732">Signal</keyword>
<dbReference type="InterPro" id="IPR002324">
    <property type="entry name" value="Cyt_c_ID"/>
</dbReference>
<reference evidence="10 11" key="2">
    <citation type="journal article" date="2011" name="Stand. Genomic Sci.">
        <title>Complete genome sequence of Leadbetterella byssophila type strain (4M15).</title>
        <authorList>
            <person name="Abt B."/>
            <person name="Teshima H."/>
            <person name="Lucas S."/>
            <person name="Lapidus A."/>
            <person name="Del Rio T.G."/>
            <person name="Nolan M."/>
            <person name="Tice H."/>
            <person name="Cheng J.F."/>
            <person name="Pitluck S."/>
            <person name="Liolios K."/>
            <person name="Pagani I."/>
            <person name="Ivanova N."/>
            <person name="Mavromatis K."/>
            <person name="Pati A."/>
            <person name="Tapia R."/>
            <person name="Han C."/>
            <person name="Goodwin L."/>
            <person name="Chen A."/>
            <person name="Palaniappan K."/>
            <person name="Land M."/>
            <person name="Hauser L."/>
            <person name="Chang Y.J."/>
            <person name="Jeffries C.D."/>
            <person name="Rohde M."/>
            <person name="Goker M."/>
            <person name="Tindall B.J."/>
            <person name="Detter J.C."/>
            <person name="Woyke T."/>
            <person name="Bristow J."/>
            <person name="Eisen J.A."/>
            <person name="Markowitz V."/>
            <person name="Hugenholtz P."/>
            <person name="Klenk H.P."/>
            <person name="Kyrpides N.C."/>
        </authorList>
    </citation>
    <scope>NUCLEOTIDE SEQUENCE [LARGE SCALE GENOMIC DNA]</scope>
    <source>
        <strain evidence="11">DSM 17132 / JCM 16389 / KACC 11308 / NBRC 106382 / 4M15</strain>
    </source>
</reference>
<evidence type="ECO:0000256" key="2">
    <source>
        <dbReference type="ARBA" id="ARBA00022617"/>
    </source>
</evidence>
<dbReference type="PANTHER" id="PTHR33546">
    <property type="entry name" value="LARGE, MULTIFUNCTIONAL SECRETED PROTEIN-RELATED"/>
    <property type="match status" value="1"/>
</dbReference>
<feature type="binding site" description="covalent" evidence="6">
    <location>
        <position position="571"/>
    </location>
    <ligand>
        <name>heme c</name>
        <dbReference type="ChEBI" id="CHEBI:61717"/>
    </ligand>
</feature>
<protein>
    <submittedName>
        <fullName evidence="10">Cytochrome c class I</fullName>
    </submittedName>
</protein>
<keyword evidence="4" id="KW-0249">Electron transport</keyword>
<sequence>MKKILIASLLLFSASSFAQESPKEEDFYKIITLPVPEGILLEVGGVEMLPNGSVALSTRRGDIWIVDNPTSTKPYFRKFASGLHEILGLLYKDGSLYCAQRGELTKLTDSNGDGKADKYETIHAWDISGHYHEYSFGPKLASDGKFFVSGNVAFGDIEWWRGESRAKTRGTIFKVSEDGQLELYAAGVRSPAGLGMIDGELFYTDNQGDWIGSGGLWHVQKGKFYGNPASLRWKEVQDLVGFTEDEFYKERDVRRERDASGNILKPENKVEEVPQTFYELKSKFPNVQPPAVWLPHGILGISNSEILVDHTGGDFGPFSGQVFVGDQGQSKIMRVFLEKVNGEYQGAAWDFRSGFQSGVLRMTFAPDGSMFVGETNRGWGSAGDAAQGFQRLIWNGKIPFEMLTCKAMPDGFEIEFTMPIDQKSAENLNSYSVRSFIYKHHPVYGSPQIHDKNLKVKGVKLSADRKKLRIVIDGLRPYFIHELNLEGIRAEQNAWSLVHPTVYYTLNHIPDGQKLSATEIKGTAVASKTPAPAKTTPTTVSPDGKNQPAVAKQPAAPTFASVKPLLQKHTCLSCHDPEKKMIGPSFKEIAKRKYTNAKMISLIKSPKAENWPDYPAPMPPMSHVPQGDLEKIATYINSLK</sequence>
<feature type="chain" id="PRO_5003187027" evidence="8">
    <location>
        <begin position="19"/>
        <end position="640"/>
    </location>
</feature>
<organism evidence="10 11">
    <name type="scientific">Leadbetterella byssophila (strain DSM 17132 / JCM 16389 / KACC 11308 / NBRC 106382 / 4M15)</name>
    <dbReference type="NCBI Taxonomy" id="649349"/>
    <lineage>
        <taxon>Bacteria</taxon>
        <taxon>Pseudomonadati</taxon>
        <taxon>Bacteroidota</taxon>
        <taxon>Cytophagia</taxon>
        <taxon>Cytophagales</taxon>
        <taxon>Leadbetterellaceae</taxon>
        <taxon>Leadbetterella</taxon>
    </lineage>
</organism>
<dbReference type="Proteomes" id="UP000007435">
    <property type="component" value="Chromosome"/>
</dbReference>
<proteinExistence type="predicted"/>
<dbReference type="InterPro" id="IPR011042">
    <property type="entry name" value="6-blade_b-propeller_TolB-like"/>
</dbReference>
<keyword evidence="3 6" id="KW-0479">Metal-binding</keyword>
<dbReference type="STRING" id="649349.Lbys_2490"/>
<dbReference type="GO" id="GO:0020037">
    <property type="term" value="F:heme binding"/>
    <property type="evidence" value="ECO:0007669"/>
    <property type="project" value="InterPro"/>
</dbReference>
<comment type="PTM">
    <text evidence="6">Binds 1 heme c group covalently per subunit.</text>
</comment>
<reference key="1">
    <citation type="submission" date="2010-11" db="EMBL/GenBank/DDBJ databases">
        <title>The complete genome of Leadbetterella byssophila DSM 17132.</title>
        <authorList>
            <consortium name="US DOE Joint Genome Institute (JGI-PGF)"/>
            <person name="Lucas S."/>
            <person name="Copeland A."/>
            <person name="Lapidus A."/>
            <person name="Glavina del Rio T."/>
            <person name="Dalin E."/>
            <person name="Tice H."/>
            <person name="Bruce D."/>
            <person name="Goodwin L."/>
            <person name="Pitluck S."/>
            <person name="Kyrpides N."/>
            <person name="Mavromatis K."/>
            <person name="Ivanova N."/>
            <person name="Teshima H."/>
            <person name="Brettin T."/>
            <person name="Detter J.C."/>
            <person name="Han C."/>
            <person name="Tapia R."/>
            <person name="Land M."/>
            <person name="Hauser L."/>
            <person name="Markowitz V."/>
            <person name="Cheng J.-F."/>
            <person name="Hugenholtz P."/>
            <person name="Woyke T."/>
            <person name="Wu D."/>
            <person name="Tindall B."/>
            <person name="Pomrenke H.G."/>
            <person name="Brambilla E."/>
            <person name="Klenk H.-P."/>
            <person name="Eisen J.A."/>
        </authorList>
    </citation>
    <scope>NUCLEOTIDE SEQUENCE [LARGE SCALE GENOMIC DNA]</scope>
    <source>
        <strain>DSM 17132</strain>
    </source>
</reference>
<dbReference type="AlphaFoldDB" id="E4RYB8"/>
<accession>E4RYB8</accession>
<evidence type="ECO:0000259" key="9">
    <source>
        <dbReference type="PROSITE" id="PS51007"/>
    </source>
</evidence>
<evidence type="ECO:0000256" key="6">
    <source>
        <dbReference type="PIRSR" id="PIRSR602324-1"/>
    </source>
</evidence>
<keyword evidence="1" id="KW-0813">Transport</keyword>
<evidence type="ECO:0000256" key="7">
    <source>
        <dbReference type="SAM" id="MobiDB-lite"/>
    </source>
</evidence>
<evidence type="ECO:0000256" key="4">
    <source>
        <dbReference type="ARBA" id="ARBA00022982"/>
    </source>
</evidence>
<evidence type="ECO:0000313" key="11">
    <source>
        <dbReference type="Proteomes" id="UP000007435"/>
    </source>
</evidence>
<keyword evidence="2 6" id="KW-0349">Heme</keyword>
<evidence type="ECO:0000313" key="10">
    <source>
        <dbReference type="EMBL" id="ADQ18154.1"/>
    </source>
</evidence>
<dbReference type="RefSeq" id="WP_013409194.1">
    <property type="nucleotide sequence ID" value="NC_014655.1"/>
</dbReference>
<dbReference type="SUPFAM" id="SSF50952">
    <property type="entry name" value="Soluble quinoprotein glucose dehydrogenase"/>
    <property type="match status" value="1"/>
</dbReference>
<dbReference type="InterPro" id="IPR011041">
    <property type="entry name" value="Quinoprot_gluc/sorb_DH_b-prop"/>
</dbReference>
<dbReference type="PANTHER" id="PTHR33546:SF1">
    <property type="entry name" value="LARGE, MULTIFUNCTIONAL SECRETED PROTEIN"/>
    <property type="match status" value="1"/>
</dbReference>
<keyword evidence="11" id="KW-1185">Reference proteome</keyword>